<feature type="domain" description="ABC transporter" evidence="3">
    <location>
        <begin position="4"/>
        <end position="229"/>
    </location>
</feature>
<dbReference type="CDD" id="cd03230">
    <property type="entry name" value="ABC_DR_subfamily_A"/>
    <property type="match status" value="1"/>
</dbReference>
<evidence type="ECO:0000259" key="3">
    <source>
        <dbReference type="PROSITE" id="PS50893"/>
    </source>
</evidence>
<gene>
    <name evidence="4" type="primary">ybhF</name>
    <name evidence="4" type="ORF">SAMEA3545359_02853</name>
</gene>
<dbReference type="PANTHER" id="PTHR43158">
    <property type="entry name" value="SKFA PEPTIDE EXPORT ATP-BINDING PROTEIN SKFE"/>
    <property type="match status" value="1"/>
</dbReference>
<evidence type="ECO:0000256" key="2">
    <source>
        <dbReference type="ARBA" id="ARBA00022840"/>
    </source>
</evidence>
<evidence type="ECO:0000256" key="1">
    <source>
        <dbReference type="ARBA" id="ARBA00022741"/>
    </source>
</evidence>
<reference evidence="4" key="1">
    <citation type="submission" date="2015-09" db="EMBL/GenBank/DDBJ databases">
        <authorList>
            <consortium name="Pathogen Informatics"/>
        </authorList>
    </citation>
    <scope>NUCLEOTIDE SEQUENCE</scope>
    <source>
        <strain evidence="4">2789STDY5834896</strain>
    </source>
</reference>
<dbReference type="Gene3D" id="3.40.50.300">
    <property type="entry name" value="P-loop containing nucleotide triphosphate hydrolases"/>
    <property type="match status" value="1"/>
</dbReference>
<dbReference type="AlphaFoldDB" id="A0A1C6KBE4"/>
<dbReference type="PANTHER" id="PTHR43158:SF5">
    <property type="entry name" value="ABC TRANSPORTER, ATP-BINDING PROTEIN"/>
    <property type="match status" value="1"/>
</dbReference>
<organism evidence="4">
    <name type="scientific">uncultured Anaerotruncus sp</name>
    <dbReference type="NCBI Taxonomy" id="905011"/>
    <lineage>
        <taxon>Bacteria</taxon>
        <taxon>Bacillati</taxon>
        <taxon>Bacillota</taxon>
        <taxon>Clostridia</taxon>
        <taxon>Eubacteriales</taxon>
        <taxon>Oscillospiraceae</taxon>
        <taxon>Anaerotruncus</taxon>
        <taxon>environmental samples</taxon>
    </lineage>
</organism>
<dbReference type="GO" id="GO:0016887">
    <property type="term" value="F:ATP hydrolysis activity"/>
    <property type="evidence" value="ECO:0007669"/>
    <property type="project" value="InterPro"/>
</dbReference>
<keyword evidence="2 4" id="KW-0067">ATP-binding</keyword>
<protein>
    <submittedName>
        <fullName evidence="4">Uncharacterized ABC transporter ATP-binding protein YbhF</fullName>
    </submittedName>
</protein>
<dbReference type="PROSITE" id="PS50893">
    <property type="entry name" value="ABC_TRANSPORTER_2"/>
    <property type="match status" value="1"/>
</dbReference>
<dbReference type="SUPFAM" id="SSF52540">
    <property type="entry name" value="P-loop containing nucleoside triphosphate hydrolases"/>
    <property type="match status" value="1"/>
</dbReference>
<name>A0A1C6KBE4_9FIRM</name>
<sequence length="288" mass="32025">MTGIQIQELTKRFGDNVALQNVSLTFQPGKIYGLLGRNGAGKSTLLGIAANRLFADSGQVLIDGEPACENDRAQKKLYMMSEKNLYPKDMRVRDVFRWSERFYGSFDRQQAQVLAQQFGLNTKKRVKELSTGYTSIFKLIVALCLDVPYLFLDEPVLGLDANHREMFYHLLLKNYADEPRTIIIATHLIEEVANLIEEIAIIDEGRLLMSQSVQSLLDSGYCVSGKAGDVDAYAAGKKVIGEDVLGGLKTAYILGGCDRQALCDSGLELSKLNLQKLFVELTKKEGEQ</sequence>
<evidence type="ECO:0000313" key="4">
    <source>
        <dbReference type="EMBL" id="SCJ91600.1"/>
    </source>
</evidence>
<proteinExistence type="predicted"/>
<dbReference type="SMART" id="SM00382">
    <property type="entry name" value="AAA"/>
    <property type="match status" value="1"/>
</dbReference>
<dbReference type="InterPro" id="IPR003593">
    <property type="entry name" value="AAA+_ATPase"/>
</dbReference>
<dbReference type="InterPro" id="IPR027417">
    <property type="entry name" value="P-loop_NTPase"/>
</dbReference>
<dbReference type="EMBL" id="FMHG01000006">
    <property type="protein sequence ID" value="SCJ91600.1"/>
    <property type="molecule type" value="Genomic_DNA"/>
</dbReference>
<dbReference type="InterPro" id="IPR003439">
    <property type="entry name" value="ABC_transporter-like_ATP-bd"/>
</dbReference>
<accession>A0A1C6KBE4</accession>
<keyword evidence="1" id="KW-0547">Nucleotide-binding</keyword>
<dbReference type="GO" id="GO:0005524">
    <property type="term" value="F:ATP binding"/>
    <property type="evidence" value="ECO:0007669"/>
    <property type="project" value="UniProtKB-KW"/>
</dbReference>
<dbReference type="Pfam" id="PF00005">
    <property type="entry name" value="ABC_tran"/>
    <property type="match status" value="1"/>
</dbReference>